<accession>A0A5B8XEQ3</accession>
<dbReference type="PANTHER" id="PTHR35810">
    <property type="entry name" value="CYTOPLASMIC PROTEIN-RELATED"/>
    <property type="match status" value="1"/>
</dbReference>
<sequence>MTNEMNIIIYQGKNGTRVDLKSSDFETIWATQEQIATIFDKSISSISEHISNIYRENELVPDETFREFRNVSNQPIKHYNLDMIIAVGYRVNSTKATQFRIWATKILKEWIICFNYEM</sequence>
<dbReference type="EMBL" id="CP029077">
    <property type="protein sequence ID" value="QED23446.1"/>
    <property type="molecule type" value="Genomic_DNA"/>
</dbReference>
<dbReference type="PANTHER" id="PTHR35810:SF1">
    <property type="entry name" value="CYTOPLASMIC PROTEIN"/>
    <property type="match status" value="1"/>
</dbReference>
<dbReference type="AlphaFoldDB" id="A0A5B8XEQ3"/>
<dbReference type="RefSeq" id="WP_146820716.1">
    <property type="nucleotide sequence ID" value="NZ_CP029077.1"/>
</dbReference>
<dbReference type="InterPro" id="IPR011204">
    <property type="entry name" value="Virulence_RhuM-like"/>
</dbReference>
<protein>
    <submittedName>
        <fullName evidence="1">RhuM family Fic-related virulence protein</fullName>
    </submittedName>
</protein>
<dbReference type="Proteomes" id="UP000321934">
    <property type="component" value="Chromosome"/>
</dbReference>
<name>A0A5B8XEQ3_9RICK</name>
<dbReference type="Pfam" id="PF13310">
    <property type="entry name" value="Virulence_RhuM"/>
    <property type="match status" value="1"/>
</dbReference>
<dbReference type="OrthoDB" id="9802752at2"/>
<proteinExistence type="predicted"/>
<gene>
    <name evidence="1" type="ORF">Deia_00654</name>
</gene>
<evidence type="ECO:0000313" key="2">
    <source>
        <dbReference type="Proteomes" id="UP000321934"/>
    </source>
</evidence>
<organism evidence="1 2">
    <name type="scientific">Candidatus Deianiraea vastatrix</name>
    <dbReference type="NCBI Taxonomy" id="2163644"/>
    <lineage>
        <taxon>Bacteria</taxon>
        <taxon>Pseudomonadati</taxon>
        <taxon>Pseudomonadota</taxon>
        <taxon>Alphaproteobacteria</taxon>
        <taxon>Rickettsiales</taxon>
        <taxon>Candidatus Deianiraeaceae</taxon>
        <taxon>Candidatus Deianiraea</taxon>
    </lineage>
</organism>
<keyword evidence="2" id="KW-1185">Reference proteome</keyword>
<evidence type="ECO:0000313" key="1">
    <source>
        <dbReference type="EMBL" id="QED23446.1"/>
    </source>
</evidence>
<reference evidence="1 2" key="1">
    <citation type="journal article" date="2019" name="ISME J.">
        <title>Deianiraea, an extracellular bacterium associated with the ciliate Paramecium, suggests an alternative scenario for the evolution of Rickettsiales.</title>
        <authorList>
            <person name="Castelli M."/>
            <person name="Sabaneyeva E."/>
            <person name="Lanzoni O."/>
            <person name="Lebedeva N."/>
            <person name="Floriano A.M."/>
            <person name="Gaiarsa S."/>
            <person name="Benken K."/>
            <person name="Modeo L."/>
            <person name="Bandi C."/>
            <person name="Potekhin A."/>
            <person name="Sassera D."/>
            <person name="Petroni G."/>
        </authorList>
    </citation>
    <scope>NUCLEOTIDE SEQUENCE [LARGE SCALE GENOMIC DNA]</scope>
    <source>
        <strain evidence="1">CyL4-1</strain>
    </source>
</reference>